<keyword evidence="3 4" id="KW-0067">ATP-binding</keyword>
<keyword evidence="7" id="KW-1185">Reference proteome</keyword>
<dbReference type="GO" id="GO:0140662">
    <property type="term" value="F:ATP-dependent protein folding chaperone"/>
    <property type="evidence" value="ECO:0007669"/>
    <property type="project" value="InterPro"/>
</dbReference>
<dbReference type="PRINTS" id="PR00301">
    <property type="entry name" value="HEATSHOCK70"/>
</dbReference>
<dbReference type="PROSITE" id="PS00329">
    <property type="entry name" value="HSP70_2"/>
    <property type="match status" value="1"/>
</dbReference>
<evidence type="ECO:0000256" key="2">
    <source>
        <dbReference type="ARBA" id="ARBA00022741"/>
    </source>
</evidence>
<dbReference type="PANTHER" id="PTHR19375">
    <property type="entry name" value="HEAT SHOCK PROTEIN 70KDA"/>
    <property type="match status" value="1"/>
</dbReference>
<comment type="similarity">
    <text evidence="1 4">Belongs to the heat shock protein 70 family.</text>
</comment>
<evidence type="ECO:0000313" key="7">
    <source>
        <dbReference type="Proteomes" id="UP000218231"/>
    </source>
</evidence>
<evidence type="ECO:0000256" key="5">
    <source>
        <dbReference type="SAM" id="MobiDB-lite"/>
    </source>
</evidence>
<comment type="caution">
    <text evidence="6">The sequence shown here is derived from an EMBL/GenBank/DDBJ whole genome shotgun (WGS) entry which is preliminary data.</text>
</comment>
<name>A0A2A2KAZ7_9BILA</name>
<protein>
    <submittedName>
        <fullName evidence="6">Uncharacterized protein</fullName>
    </submittedName>
</protein>
<proteinExistence type="inferred from homology"/>
<dbReference type="PROSITE" id="PS00297">
    <property type="entry name" value="HSP70_1"/>
    <property type="match status" value="1"/>
</dbReference>
<accession>A0A2A2KAZ7</accession>
<dbReference type="InterPro" id="IPR013126">
    <property type="entry name" value="Hsp_70_fam"/>
</dbReference>
<evidence type="ECO:0000256" key="1">
    <source>
        <dbReference type="ARBA" id="ARBA00007381"/>
    </source>
</evidence>
<dbReference type="SUPFAM" id="SSF53067">
    <property type="entry name" value="Actin-like ATPase domain"/>
    <property type="match status" value="3"/>
</dbReference>
<dbReference type="Proteomes" id="UP000218231">
    <property type="component" value="Unassembled WGS sequence"/>
</dbReference>
<dbReference type="GO" id="GO:0006950">
    <property type="term" value="P:response to stress"/>
    <property type="evidence" value="ECO:0007669"/>
    <property type="project" value="UniProtKB-ARBA"/>
</dbReference>
<feature type="region of interest" description="Disordered" evidence="5">
    <location>
        <begin position="534"/>
        <end position="559"/>
    </location>
</feature>
<evidence type="ECO:0000313" key="6">
    <source>
        <dbReference type="EMBL" id="PAV71154.1"/>
    </source>
</evidence>
<evidence type="ECO:0000256" key="4">
    <source>
        <dbReference type="RuleBase" id="RU003322"/>
    </source>
</evidence>
<reference evidence="6 7" key="1">
    <citation type="journal article" date="2017" name="Curr. Biol.">
        <title>Genome architecture and evolution of a unichromosomal asexual nematode.</title>
        <authorList>
            <person name="Fradin H."/>
            <person name="Zegar C."/>
            <person name="Gutwein M."/>
            <person name="Lucas J."/>
            <person name="Kovtun M."/>
            <person name="Corcoran D."/>
            <person name="Baugh L.R."/>
            <person name="Kiontke K."/>
            <person name="Gunsalus K."/>
            <person name="Fitch D.H."/>
            <person name="Piano F."/>
        </authorList>
    </citation>
    <scope>NUCLEOTIDE SEQUENCE [LARGE SCALE GENOMIC DNA]</scope>
    <source>
        <strain evidence="6">PF1309</strain>
    </source>
</reference>
<evidence type="ECO:0000256" key="3">
    <source>
        <dbReference type="ARBA" id="ARBA00022840"/>
    </source>
</evidence>
<keyword evidence="2 4" id="KW-0547">Nucleotide-binding</keyword>
<dbReference type="AlphaFoldDB" id="A0A2A2KAZ7"/>
<dbReference type="STRING" id="2018661.A0A2A2KAZ7"/>
<dbReference type="OrthoDB" id="6718630at2759"/>
<sequence length="611" mass="68670">MVYIGIDLGTTYSCVSVIENGKPIAIHHDDGKTIVPSVVAYGAEILIGNDALNSNIDMSNILYDSKRLLGWEFLHDLPNAEARQLWTFNVDTRDKCAGYVLNKGTPNERFLKPEEVSAEILKYLKRRAEIYLNQKVTGVVVTVPAFFYENQKNATKKAIELAGLELKRLLHEPNAAAIAYNEKKKLGNSKLLVFDFGGGTLDVSILEMIGNDVGVMAVTGDIHLDEIVSHGAAIVANAIELADQFGRICIDNSPKQLKMPDFYNSQNEQIRIIIAAIFKDSTDLEKFARAIMNIKPVLNNPDAFDRWMKNEEIEFKEPPIQEAVKKVSASQSSTYYAITSEPNKNPNIRDAIAIDIGTSKCRIAICKEKYIQIVEHESNRSVPTYVAYSEQGEWLVGRMAENYAICLQNIFDGFWERQMVKLTWYRIRSDTFSNDLKTYAMMEKTHEEVQQKNQQETQKEKANWTDWIIAQISGIEPIVENFAGDDIDRLIFDKMMDKVTQQVAAIGAAAIVSKTVTVAEEFIGYEEVIEIIQEQEQEEEGPPPAPEGEVPTSDADEVSTLVQIPAPADNIPIPDKRHDGDNQLAEGVIKDHQYNPVKKYSKSAYISRYSI</sequence>
<dbReference type="Pfam" id="PF00012">
    <property type="entry name" value="HSP70"/>
    <property type="match status" value="2"/>
</dbReference>
<dbReference type="Gene3D" id="3.30.420.40">
    <property type="match status" value="3"/>
</dbReference>
<dbReference type="InterPro" id="IPR043129">
    <property type="entry name" value="ATPase_NBD"/>
</dbReference>
<organism evidence="6 7">
    <name type="scientific">Diploscapter pachys</name>
    <dbReference type="NCBI Taxonomy" id="2018661"/>
    <lineage>
        <taxon>Eukaryota</taxon>
        <taxon>Metazoa</taxon>
        <taxon>Ecdysozoa</taxon>
        <taxon>Nematoda</taxon>
        <taxon>Chromadorea</taxon>
        <taxon>Rhabditida</taxon>
        <taxon>Rhabditina</taxon>
        <taxon>Rhabditomorpha</taxon>
        <taxon>Rhabditoidea</taxon>
        <taxon>Rhabditidae</taxon>
        <taxon>Diploscapter</taxon>
    </lineage>
</organism>
<dbReference type="InterPro" id="IPR018181">
    <property type="entry name" value="Heat_shock_70_CS"/>
</dbReference>
<gene>
    <name evidence="6" type="ORF">WR25_07352</name>
</gene>
<dbReference type="GO" id="GO:0005524">
    <property type="term" value="F:ATP binding"/>
    <property type="evidence" value="ECO:0007669"/>
    <property type="project" value="UniProtKB-KW"/>
</dbReference>
<dbReference type="EMBL" id="LIAE01009124">
    <property type="protein sequence ID" value="PAV71154.1"/>
    <property type="molecule type" value="Genomic_DNA"/>
</dbReference>